<dbReference type="STRING" id="1173061.A0A0J9X9F9"/>
<sequence length="733" mass="78244">MPNRYPERKRIVRDDEDGPVTSHSPMIKRESSSNGIHNPQQQAQQGLRGATPKPSTMGVRAYPQQKPFYAAESPETLLAKYANETPSLILHIHHTHFRFGNQESVIPKNSPLMKAFLECVAQKVIPPAAVEVFGDMAIHFYEGCIILRILDHRNLASEAQSGQSSTNSQNATPGPDGAEIKNKNLSKLAEASSPSNSSSSNNSPSGTNEPKVYTTILRPSPLSMWHDLLYATDGSHGLFPDQLAINIEAELLKFTVRNVDLRVPENSLLAVSKYKTTLKPAPKFEPGSLTKAEACKSLFTYRPEVSRKRRGLHEDSLHHGSEYEQLMLIMDEKPAQNSGQFMRLSFIEGWRKKQKVRMMQQKAQLPSQPGQQPGQHPPNTNGVNNNASPSSHIQSVQPGQQLPFSQNSSQRQGSPLTQQSPQNTQFNRQQFGSNQMPNSGNNNNFANGASTNNNNNNGTINNMGNLNNMNSMGTMNNIGGLNNVGLNNNNSSNVNGANPGNFGNLNNIGNMNLNMGMGMGMGTIPMTNNNNNNIYNNNSNNNSNNNANYNTNTINGNVANNSISMSVSSSPQSQSAQLPGSTTPKTRGKGSRPRGKTGLTRGGGSTRGRGKAGSKASGGDNHMSQGGKTVPGGGSGTSSAGLSSPVFGLGSVTTPQSQWDTTGIMLGGNSMGNSGMAGKTLPGKTVPGKTVPGKTVPGKTVPGKTVPGKTVPGKTVLGGTTKGRPKTKKESKK</sequence>
<name>A0A0J9X9F9_GEOCN</name>
<dbReference type="InterPro" id="IPR046468">
    <property type="entry name" value="Spt20-like_SEP"/>
</dbReference>
<feature type="compositionally biased region" description="Low complexity" evidence="1">
    <location>
        <begin position="192"/>
        <end position="205"/>
    </location>
</feature>
<feature type="compositionally biased region" description="Polar residues" evidence="1">
    <location>
        <begin position="32"/>
        <end position="45"/>
    </location>
</feature>
<feature type="region of interest" description="Disordered" evidence="1">
    <location>
        <begin position="158"/>
        <end position="213"/>
    </location>
</feature>
<feature type="compositionally biased region" description="Low complexity" evidence="1">
    <location>
        <begin position="357"/>
        <end position="378"/>
    </location>
</feature>
<feature type="compositionally biased region" description="Low complexity" evidence="1">
    <location>
        <begin position="533"/>
        <end position="577"/>
    </location>
</feature>
<feature type="compositionally biased region" description="Basic residues" evidence="1">
    <location>
        <begin position="586"/>
        <end position="595"/>
    </location>
</feature>
<organism evidence="3 4">
    <name type="scientific">Geotrichum candidum</name>
    <name type="common">Oospora lactis</name>
    <name type="synonym">Dipodascus geotrichum</name>
    <dbReference type="NCBI Taxonomy" id="1173061"/>
    <lineage>
        <taxon>Eukaryota</taxon>
        <taxon>Fungi</taxon>
        <taxon>Dikarya</taxon>
        <taxon>Ascomycota</taxon>
        <taxon>Saccharomycotina</taxon>
        <taxon>Dipodascomycetes</taxon>
        <taxon>Dipodascales</taxon>
        <taxon>Dipodascaceae</taxon>
        <taxon>Geotrichum</taxon>
    </lineage>
</organism>
<proteinExistence type="predicted"/>
<feature type="compositionally biased region" description="Polar residues" evidence="1">
    <location>
        <begin position="158"/>
        <end position="172"/>
    </location>
</feature>
<evidence type="ECO:0000256" key="1">
    <source>
        <dbReference type="SAM" id="MobiDB-lite"/>
    </source>
</evidence>
<evidence type="ECO:0000313" key="4">
    <source>
        <dbReference type="Proteomes" id="UP000242525"/>
    </source>
</evidence>
<feature type="compositionally biased region" description="Polar residues" evidence="1">
    <location>
        <begin position="379"/>
        <end position="431"/>
    </location>
</feature>
<feature type="region of interest" description="Disordered" evidence="1">
    <location>
        <begin position="1"/>
        <end position="60"/>
    </location>
</feature>
<dbReference type="Pfam" id="PF12090">
    <property type="entry name" value="Spt20_SEP"/>
    <property type="match status" value="1"/>
</dbReference>
<dbReference type="OrthoDB" id="1932706at2759"/>
<dbReference type="AlphaFoldDB" id="A0A0J9X9F9"/>
<evidence type="ECO:0000259" key="2">
    <source>
        <dbReference type="Pfam" id="PF12090"/>
    </source>
</evidence>
<feature type="region of interest" description="Disordered" evidence="1">
    <location>
        <begin position="670"/>
        <end position="733"/>
    </location>
</feature>
<keyword evidence="4" id="KW-1185">Reference proteome</keyword>
<gene>
    <name evidence="3" type="ORF">BN980_GECA05s07237g</name>
</gene>
<protein>
    <submittedName>
        <fullName evidence="3">Similar to Saccharomyces cerevisiae YOL148C SPT20 Subunit of the SAGA transcriptional regulatory complex</fullName>
    </submittedName>
</protein>
<feature type="compositionally biased region" description="Low complexity" evidence="1">
    <location>
        <begin position="432"/>
        <end position="465"/>
    </location>
</feature>
<feature type="domain" description="Spt20-like SEP" evidence="2">
    <location>
        <begin position="84"/>
        <end position="267"/>
    </location>
</feature>
<comment type="caution">
    <text evidence="3">The sequence shown here is derived from an EMBL/GenBank/DDBJ whole genome shotgun (WGS) entry which is preliminary data.</text>
</comment>
<feature type="compositionally biased region" description="Basic residues" evidence="1">
    <location>
        <begin position="723"/>
        <end position="733"/>
    </location>
</feature>
<reference evidence="3" key="1">
    <citation type="submission" date="2014-03" db="EMBL/GenBank/DDBJ databases">
        <authorList>
            <person name="Casaregola S."/>
        </authorList>
    </citation>
    <scope>NUCLEOTIDE SEQUENCE [LARGE SCALE GENOMIC DNA]</scope>
    <source>
        <strain evidence="3">CLIB 918</strain>
    </source>
</reference>
<dbReference type="EMBL" id="CCBN010000005">
    <property type="protein sequence ID" value="CDO53792.1"/>
    <property type="molecule type" value="Genomic_DNA"/>
</dbReference>
<feature type="region of interest" description="Disordered" evidence="1">
    <location>
        <begin position="533"/>
        <end position="655"/>
    </location>
</feature>
<dbReference type="Proteomes" id="UP000242525">
    <property type="component" value="Unassembled WGS sequence"/>
</dbReference>
<feature type="region of interest" description="Disordered" evidence="1">
    <location>
        <begin position="353"/>
        <end position="465"/>
    </location>
</feature>
<accession>A0A0J9X9F9</accession>
<feature type="compositionally biased region" description="Basic and acidic residues" evidence="1">
    <location>
        <begin position="1"/>
        <end position="13"/>
    </location>
</feature>
<evidence type="ECO:0000313" key="3">
    <source>
        <dbReference type="EMBL" id="CDO53792.1"/>
    </source>
</evidence>
<feature type="compositionally biased region" description="Low complexity" evidence="1">
    <location>
        <begin position="613"/>
        <end position="628"/>
    </location>
</feature>